<dbReference type="Gene3D" id="3.60.10.10">
    <property type="entry name" value="Endonuclease/exonuclease/phosphatase"/>
    <property type="match status" value="1"/>
</dbReference>
<organism evidence="2 3">
    <name type="scientific">Solanum commersonii</name>
    <name type="common">Commerson's wild potato</name>
    <name type="synonym">Commerson's nightshade</name>
    <dbReference type="NCBI Taxonomy" id="4109"/>
    <lineage>
        <taxon>Eukaryota</taxon>
        <taxon>Viridiplantae</taxon>
        <taxon>Streptophyta</taxon>
        <taxon>Embryophyta</taxon>
        <taxon>Tracheophyta</taxon>
        <taxon>Spermatophyta</taxon>
        <taxon>Magnoliopsida</taxon>
        <taxon>eudicotyledons</taxon>
        <taxon>Gunneridae</taxon>
        <taxon>Pentapetalae</taxon>
        <taxon>asterids</taxon>
        <taxon>lamiids</taxon>
        <taxon>Solanales</taxon>
        <taxon>Solanaceae</taxon>
        <taxon>Solanoideae</taxon>
        <taxon>Solaneae</taxon>
        <taxon>Solanum</taxon>
    </lineage>
</organism>
<proteinExistence type="predicted"/>
<comment type="caution">
    <text evidence="2">The sequence shown here is derived from an EMBL/GenBank/DDBJ whole genome shotgun (WGS) entry which is preliminary data.</text>
</comment>
<keyword evidence="3" id="KW-1185">Reference proteome</keyword>
<dbReference type="InterPro" id="IPR036691">
    <property type="entry name" value="Endo/exonu/phosph_ase_sf"/>
</dbReference>
<keyword evidence="1" id="KW-0812">Transmembrane</keyword>
<dbReference type="PANTHER" id="PTHR23227">
    <property type="entry name" value="BUCENTAUR RELATED"/>
    <property type="match status" value="1"/>
</dbReference>
<dbReference type="PANTHER" id="PTHR23227:SF67">
    <property type="entry name" value="CRANIOFACIAL DEVELOPMENT PROTEIN 2-LIKE"/>
    <property type="match status" value="1"/>
</dbReference>
<name>A0A9J5YIL9_SOLCO</name>
<sequence>MGSMLILEKVFIGGDFNVHIRKTLVVLMMCMVVMGLGLEIVIKRGRRKKKLYVRPLIKWGFDTGPLQCNWTEFDDDWILEEGLVVEWRDSMNSGRREGCDCKVPRSNTIVKVLKKRKINISCIQETGWLGSKAWDVDCSHCRDNLNAVNVYAPRSGLDEEVKTHFLEELDTISGGMLIIEKIYIGGDFNGHIGTTPSNFDDVHGFNGFGVRNCAQIDYLLLRKGDRDLCKDCKVISRLNGDLTLALSRVIGEKLIEMGSWRSSGDVESMWVKTISYVMKVNIEVLGVSNGNFGGCRGD</sequence>
<keyword evidence="1" id="KW-1133">Transmembrane helix</keyword>
<dbReference type="OrthoDB" id="1683859at2759"/>
<gene>
    <name evidence="2" type="ORF">H5410_031548</name>
</gene>
<dbReference type="AlphaFoldDB" id="A0A9J5YIL9"/>
<dbReference type="SUPFAM" id="SSF56219">
    <property type="entry name" value="DNase I-like"/>
    <property type="match status" value="1"/>
</dbReference>
<feature type="transmembrane region" description="Helical" evidence="1">
    <location>
        <begin position="20"/>
        <end position="42"/>
    </location>
</feature>
<protein>
    <submittedName>
        <fullName evidence="2">Uncharacterized protein</fullName>
    </submittedName>
</protein>
<evidence type="ECO:0000256" key="1">
    <source>
        <dbReference type="SAM" id="Phobius"/>
    </source>
</evidence>
<evidence type="ECO:0000313" key="3">
    <source>
        <dbReference type="Proteomes" id="UP000824120"/>
    </source>
</evidence>
<accession>A0A9J5YIL9</accession>
<reference evidence="2 3" key="1">
    <citation type="submission" date="2020-09" db="EMBL/GenBank/DDBJ databases">
        <title>De no assembly of potato wild relative species, Solanum commersonii.</title>
        <authorList>
            <person name="Cho K."/>
        </authorList>
    </citation>
    <scope>NUCLEOTIDE SEQUENCE [LARGE SCALE GENOMIC DNA]</scope>
    <source>
        <strain evidence="2">LZ3.2</strain>
        <tissue evidence="2">Leaf</tissue>
    </source>
</reference>
<keyword evidence="1" id="KW-0472">Membrane</keyword>
<dbReference type="InterPro" id="IPR027124">
    <property type="entry name" value="Swc5/CFDP1/2"/>
</dbReference>
<evidence type="ECO:0000313" key="2">
    <source>
        <dbReference type="EMBL" id="KAG5600178.1"/>
    </source>
</evidence>
<dbReference type="Proteomes" id="UP000824120">
    <property type="component" value="Chromosome 6"/>
</dbReference>
<dbReference type="EMBL" id="JACXVP010000006">
    <property type="protein sequence ID" value="KAG5600178.1"/>
    <property type="molecule type" value="Genomic_DNA"/>
</dbReference>